<sequence length="447" mass="49370">MAKSTTTALTDKAREAHEILGVPADASEERVRSAYKALALKWHPDRQLGNREEATEIFVEINRANRAMLRNLRRARRSACSTPSSSVAGSSPSTPASTSSSLPSESRSRQSSTEPSTSSEKIPASHSTPCPIPKDESRTNTRTATTKPSPKTRIFREGTPRGRSSSRSKHPRSNNPSTSKLPKAEPKPTTSTQIPTSSSSSSSTLKPPRTRLRKQPARCKPDLIPEDDTAPKLSSSCKPTTSVAGVTVGPERVEETLHPVRSLLRSAVADVPKRWTHILNMSLEDIHHGKNFHFRIVRYRRSGKKSIVPLDLYVSPGTRGGTEIVVEDAGNERKDGSWQAIVFLVKEIKHEKFRRVHCDLLMDVRLPWVDSLNTEAGQVYFQSLDGKEYKFSIPYREDGLLSGTAVIPGAGLPHRDGDGRGRMVVHWEISSPSSSWDTIKQVLMFKS</sequence>
<dbReference type="Gene3D" id="2.60.260.20">
    <property type="entry name" value="Urease metallochaperone UreE, N-terminal domain"/>
    <property type="match status" value="2"/>
</dbReference>
<feature type="region of interest" description="Disordered" evidence="2">
    <location>
        <begin position="74"/>
        <end position="244"/>
    </location>
</feature>
<evidence type="ECO:0000313" key="5">
    <source>
        <dbReference type="Proteomes" id="UP000807306"/>
    </source>
</evidence>
<dbReference type="AlphaFoldDB" id="A0A9P6JVH4"/>
<feature type="compositionally biased region" description="Polar residues" evidence="2">
    <location>
        <begin position="140"/>
        <end position="149"/>
    </location>
</feature>
<feature type="domain" description="J" evidence="3">
    <location>
        <begin position="15"/>
        <end position="74"/>
    </location>
</feature>
<dbReference type="Gene3D" id="1.10.287.110">
    <property type="entry name" value="DnaJ domain"/>
    <property type="match status" value="1"/>
</dbReference>
<evidence type="ECO:0000313" key="4">
    <source>
        <dbReference type="EMBL" id="KAF9533914.1"/>
    </source>
</evidence>
<dbReference type="GO" id="GO:0051082">
    <property type="term" value="F:unfolded protein binding"/>
    <property type="evidence" value="ECO:0007669"/>
    <property type="project" value="TreeGrafter"/>
</dbReference>
<dbReference type="Pfam" id="PF01556">
    <property type="entry name" value="DnaJ_C"/>
    <property type="match status" value="1"/>
</dbReference>
<keyword evidence="1" id="KW-0143">Chaperone</keyword>
<feature type="compositionally biased region" description="Basic residues" evidence="2">
    <location>
        <begin position="208"/>
        <end position="217"/>
    </location>
</feature>
<dbReference type="GO" id="GO:0051087">
    <property type="term" value="F:protein-folding chaperone binding"/>
    <property type="evidence" value="ECO:0007669"/>
    <property type="project" value="TreeGrafter"/>
</dbReference>
<feature type="compositionally biased region" description="Low complexity" evidence="2">
    <location>
        <begin position="78"/>
        <end position="120"/>
    </location>
</feature>
<dbReference type="PANTHER" id="PTHR24078:SF553">
    <property type="entry name" value="DNAJ HOMOLOG SUBFAMILY B MEMBER 5"/>
    <property type="match status" value="1"/>
</dbReference>
<comment type="caution">
    <text evidence="4">The sequence shown here is derived from an EMBL/GenBank/DDBJ whole genome shotgun (WGS) entry which is preliminary data.</text>
</comment>
<dbReference type="InterPro" id="IPR036869">
    <property type="entry name" value="J_dom_sf"/>
</dbReference>
<keyword evidence="5" id="KW-1185">Reference proteome</keyword>
<dbReference type="Proteomes" id="UP000807306">
    <property type="component" value="Unassembled WGS sequence"/>
</dbReference>
<gene>
    <name evidence="4" type="ORF">CPB83DRAFT_831726</name>
</gene>
<dbReference type="InterPro" id="IPR002939">
    <property type="entry name" value="DnaJ_C"/>
</dbReference>
<dbReference type="PANTHER" id="PTHR24078">
    <property type="entry name" value="DNAJ HOMOLOG SUBFAMILY C MEMBER"/>
    <property type="match status" value="1"/>
</dbReference>
<dbReference type="CDD" id="cd06257">
    <property type="entry name" value="DnaJ"/>
    <property type="match status" value="1"/>
</dbReference>
<accession>A0A9P6JVH4</accession>
<reference evidence="4" key="1">
    <citation type="submission" date="2020-11" db="EMBL/GenBank/DDBJ databases">
        <authorList>
            <consortium name="DOE Joint Genome Institute"/>
            <person name="Ahrendt S."/>
            <person name="Riley R."/>
            <person name="Andreopoulos W."/>
            <person name="Labutti K."/>
            <person name="Pangilinan J."/>
            <person name="Ruiz-Duenas F.J."/>
            <person name="Barrasa J.M."/>
            <person name="Sanchez-Garcia M."/>
            <person name="Camarero S."/>
            <person name="Miyauchi S."/>
            <person name="Serrano A."/>
            <person name="Linde D."/>
            <person name="Babiker R."/>
            <person name="Drula E."/>
            <person name="Ayuso-Fernandez I."/>
            <person name="Pacheco R."/>
            <person name="Padilla G."/>
            <person name="Ferreira P."/>
            <person name="Barriuso J."/>
            <person name="Kellner H."/>
            <person name="Castanera R."/>
            <person name="Alfaro M."/>
            <person name="Ramirez L."/>
            <person name="Pisabarro A.G."/>
            <person name="Kuo A."/>
            <person name="Tritt A."/>
            <person name="Lipzen A."/>
            <person name="He G."/>
            <person name="Yan M."/>
            <person name="Ng V."/>
            <person name="Cullen D."/>
            <person name="Martin F."/>
            <person name="Rosso M.-N."/>
            <person name="Henrissat B."/>
            <person name="Hibbett D."/>
            <person name="Martinez A.T."/>
            <person name="Grigoriev I.V."/>
        </authorList>
    </citation>
    <scope>NUCLEOTIDE SEQUENCE</scope>
    <source>
        <strain evidence="4">CBS 506.95</strain>
    </source>
</reference>
<dbReference type="SMART" id="SM00271">
    <property type="entry name" value="DnaJ"/>
    <property type="match status" value="1"/>
</dbReference>
<dbReference type="EMBL" id="MU157827">
    <property type="protein sequence ID" value="KAF9533914.1"/>
    <property type="molecule type" value="Genomic_DNA"/>
</dbReference>
<dbReference type="InterPro" id="IPR051339">
    <property type="entry name" value="DnaJ_subfamily_B"/>
</dbReference>
<dbReference type="GO" id="GO:0005829">
    <property type="term" value="C:cytosol"/>
    <property type="evidence" value="ECO:0007669"/>
    <property type="project" value="TreeGrafter"/>
</dbReference>
<organism evidence="4 5">
    <name type="scientific">Crepidotus variabilis</name>
    <dbReference type="NCBI Taxonomy" id="179855"/>
    <lineage>
        <taxon>Eukaryota</taxon>
        <taxon>Fungi</taxon>
        <taxon>Dikarya</taxon>
        <taxon>Basidiomycota</taxon>
        <taxon>Agaricomycotina</taxon>
        <taxon>Agaricomycetes</taxon>
        <taxon>Agaricomycetidae</taxon>
        <taxon>Agaricales</taxon>
        <taxon>Agaricineae</taxon>
        <taxon>Crepidotaceae</taxon>
        <taxon>Crepidotus</taxon>
    </lineage>
</organism>
<feature type="compositionally biased region" description="Low complexity" evidence="2">
    <location>
        <begin position="187"/>
        <end position="207"/>
    </location>
</feature>
<evidence type="ECO:0000256" key="1">
    <source>
        <dbReference type="ARBA" id="ARBA00023186"/>
    </source>
</evidence>
<dbReference type="PRINTS" id="PR00625">
    <property type="entry name" value="JDOMAIN"/>
</dbReference>
<dbReference type="SUPFAM" id="SSF46565">
    <property type="entry name" value="Chaperone J-domain"/>
    <property type="match status" value="1"/>
</dbReference>
<proteinExistence type="predicted"/>
<dbReference type="PROSITE" id="PS50076">
    <property type="entry name" value="DNAJ_2"/>
    <property type="match status" value="1"/>
</dbReference>
<dbReference type="OrthoDB" id="10250354at2759"/>
<dbReference type="InterPro" id="IPR001623">
    <property type="entry name" value="DnaJ_domain"/>
</dbReference>
<evidence type="ECO:0000259" key="3">
    <source>
        <dbReference type="PROSITE" id="PS50076"/>
    </source>
</evidence>
<feature type="compositionally biased region" description="Polar residues" evidence="2">
    <location>
        <begin position="232"/>
        <end position="244"/>
    </location>
</feature>
<protein>
    <recommendedName>
        <fullName evidence="3">J domain-containing protein</fullName>
    </recommendedName>
</protein>
<name>A0A9P6JVH4_9AGAR</name>
<dbReference type="Pfam" id="PF00226">
    <property type="entry name" value="DnaJ"/>
    <property type="match status" value="1"/>
</dbReference>
<evidence type="ECO:0000256" key="2">
    <source>
        <dbReference type="SAM" id="MobiDB-lite"/>
    </source>
</evidence>